<name>A0A6F8YID4_9ACTN</name>
<reference evidence="2 3" key="2">
    <citation type="submission" date="2020-03" db="EMBL/GenBank/DDBJ databases">
        <authorList>
            <person name="Ichikawa N."/>
            <person name="Kimura A."/>
            <person name="Kitahashi Y."/>
            <person name="Uohara A."/>
        </authorList>
    </citation>
    <scope>NUCLEOTIDE SEQUENCE [LARGE SCALE GENOMIC DNA]</scope>
    <source>
        <strain evidence="2 3">NBRC 105367</strain>
    </source>
</reference>
<dbReference type="AlphaFoldDB" id="A0A6F8YID4"/>
<dbReference type="KEGG" id="psuu:Psuf_031590"/>
<reference evidence="2 3" key="1">
    <citation type="submission" date="2020-03" db="EMBL/GenBank/DDBJ databases">
        <title>Whole genome shotgun sequence of Phytohabitans suffuscus NBRC 105367.</title>
        <authorList>
            <person name="Komaki H."/>
            <person name="Tamura T."/>
        </authorList>
    </citation>
    <scope>NUCLEOTIDE SEQUENCE [LARGE SCALE GENOMIC DNA]</scope>
    <source>
        <strain evidence="2 3">NBRC 105367</strain>
    </source>
</reference>
<protein>
    <submittedName>
        <fullName evidence="2">Uncharacterized protein</fullName>
    </submittedName>
</protein>
<gene>
    <name evidence="2" type="ORF">Psuf_031590</name>
</gene>
<proteinExistence type="predicted"/>
<feature type="compositionally biased region" description="Basic residues" evidence="1">
    <location>
        <begin position="1"/>
        <end position="19"/>
    </location>
</feature>
<feature type="region of interest" description="Disordered" evidence="1">
    <location>
        <begin position="1"/>
        <end position="48"/>
    </location>
</feature>
<evidence type="ECO:0000313" key="3">
    <source>
        <dbReference type="Proteomes" id="UP000503011"/>
    </source>
</evidence>
<keyword evidence="3" id="KW-1185">Reference proteome</keyword>
<evidence type="ECO:0000256" key="1">
    <source>
        <dbReference type="SAM" id="MobiDB-lite"/>
    </source>
</evidence>
<dbReference type="Proteomes" id="UP000503011">
    <property type="component" value="Chromosome"/>
</dbReference>
<sequence>MRAERKKARKAASPKKTTGKQKDYPDDGAAGVMARRRQWHANGPRRDRRAWEIESSGGTCVLTRAGTLERVTGIEPALSAWEIS</sequence>
<organism evidence="2 3">
    <name type="scientific">Phytohabitans suffuscus</name>
    <dbReference type="NCBI Taxonomy" id="624315"/>
    <lineage>
        <taxon>Bacteria</taxon>
        <taxon>Bacillati</taxon>
        <taxon>Actinomycetota</taxon>
        <taxon>Actinomycetes</taxon>
        <taxon>Micromonosporales</taxon>
        <taxon>Micromonosporaceae</taxon>
    </lineage>
</organism>
<accession>A0A6F8YID4</accession>
<dbReference type="EMBL" id="AP022871">
    <property type="protein sequence ID" value="BCB85846.1"/>
    <property type="molecule type" value="Genomic_DNA"/>
</dbReference>
<evidence type="ECO:0000313" key="2">
    <source>
        <dbReference type="EMBL" id="BCB85846.1"/>
    </source>
</evidence>